<accession>A0ABP5E0D7</accession>
<protein>
    <submittedName>
        <fullName evidence="1">SAM-dependent methyltransferase</fullName>
    </submittedName>
</protein>
<gene>
    <name evidence="1" type="ORF">GCM10009838_59390</name>
</gene>
<dbReference type="GO" id="GO:0008168">
    <property type="term" value="F:methyltransferase activity"/>
    <property type="evidence" value="ECO:0007669"/>
    <property type="project" value="UniProtKB-KW"/>
</dbReference>
<evidence type="ECO:0000313" key="1">
    <source>
        <dbReference type="EMBL" id="GAA1988660.1"/>
    </source>
</evidence>
<dbReference type="InterPro" id="IPR029063">
    <property type="entry name" value="SAM-dependent_MTases_sf"/>
</dbReference>
<evidence type="ECO:0000313" key="2">
    <source>
        <dbReference type="Proteomes" id="UP001499854"/>
    </source>
</evidence>
<keyword evidence="1" id="KW-0808">Transferase</keyword>
<name>A0ABP5E0D7_9ACTN</name>
<keyword evidence="1" id="KW-0489">Methyltransferase</keyword>
<dbReference type="Gene3D" id="3.40.50.150">
    <property type="entry name" value="Vaccinia Virus protein VP39"/>
    <property type="match status" value="1"/>
</dbReference>
<dbReference type="Pfam" id="PF04672">
    <property type="entry name" value="Methyltransf_19"/>
    <property type="match status" value="1"/>
</dbReference>
<proteinExistence type="predicted"/>
<dbReference type="GO" id="GO:0032259">
    <property type="term" value="P:methylation"/>
    <property type="evidence" value="ECO:0007669"/>
    <property type="project" value="UniProtKB-KW"/>
</dbReference>
<dbReference type="EMBL" id="BAAAQM010000040">
    <property type="protein sequence ID" value="GAA1988660.1"/>
    <property type="molecule type" value="Genomic_DNA"/>
</dbReference>
<dbReference type="Proteomes" id="UP001499854">
    <property type="component" value="Unassembled WGS sequence"/>
</dbReference>
<comment type="caution">
    <text evidence="1">The sequence shown here is derived from an EMBL/GenBank/DDBJ whole genome shotgun (WGS) entry which is preliminary data.</text>
</comment>
<organism evidence="1 2">
    <name type="scientific">Catenulispora subtropica</name>
    <dbReference type="NCBI Taxonomy" id="450798"/>
    <lineage>
        <taxon>Bacteria</taxon>
        <taxon>Bacillati</taxon>
        <taxon>Actinomycetota</taxon>
        <taxon>Actinomycetes</taxon>
        <taxon>Catenulisporales</taxon>
        <taxon>Catenulisporaceae</taxon>
        <taxon>Catenulispora</taxon>
    </lineage>
</organism>
<dbReference type="SUPFAM" id="SSF53335">
    <property type="entry name" value="S-adenosyl-L-methionine-dependent methyltransferases"/>
    <property type="match status" value="1"/>
</dbReference>
<reference evidence="2" key="1">
    <citation type="journal article" date="2019" name="Int. J. Syst. Evol. Microbiol.">
        <title>The Global Catalogue of Microorganisms (GCM) 10K type strain sequencing project: providing services to taxonomists for standard genome sequencing and annotation.</title>
        <authorList>
            <consortium name="The Broad Institute Genomics Platform"/>
            <consortium name="The Broad Institute Genome Sequencing Center for Infectious Disease"/>
            <person name="Wu L."/>
            <person name="Ma J."/>
        </authorList>
    </citation>
    <scope>NUCLEOTIDE SEQUENCE [LARGE SCALE GENOMIC DNA]</scope>
    <source>
        <strain evidence="2">JCM 16013</strain>
    </source>
</reference>
<keyword evidence="2" id="KW-1185">Reference proteome</keyword>
<dbReference type="RefSeq" id="WP_344660447.1">
    <property type="nucleotide sequence ID" value="NZ_BAAAQM010000040.1"/>
</dbReference>
<sequence>MPEDTPWGRGPIVPANALPGVDTTVAHPARMYDYFLGGKNNFPADREAAEANLRILPTSRAMARANRAFLGRAVRHLAEEGFTQFLDLGTGIPGPGNTGEVARAVQPGARIAYVDNDPIVSAHSRALLADADPAATAVVQADLRDPRAILNDTAVRSVLDFDRPIAVLLVAVLHFIRDSEDPVGVVRTVMDGVPAGSRLVLTHGTGDFDLERSKNAVREYDRATAPFVLRDFARIAEFFDGLDLVDPGLVQIPWWRPENGVVPEGSEQIWLYGGVGIKA</sequence>
<dbReference type="PIRSF" id="PIRSF017393">
    <property type="entry name" value="MTase_SAV2177"/>
    <property type="match status" value="1"/>
</dbReference>
<dbReference type="InterPro" id="IPR006764">
    <property type="entry name" value="SAM_dep_MeTrfase_SAV2177_type"/>
</dbReference>